<dbReference type="Proteomes" id="UP001159363">
    <property type="component" value="Chromosome 6"/>
</dbReference>
<accession>A0ABQ9H4Y1</accession>
<dbReference type="EMBL" id="JARBHB010000007">
    <property type="protein sequence ID" value="KAJ8879276.1"/>
    <property type="molecule type" value="Genomic_DNA"/>
</dbReference>
<sequence>MKTAEFYASDLPGSLTELEDSSDIVPHSACYNMYMGKIVLEPQKNKNVSSIHYGTGKTLLFGCTSHSQRHYYGSNSKELNLLNIDFREVYEFMQIILKLMCYKSSA</sequence>
<evidence type="ECO:0000313" key="2">
    <source>
        <dbReference type="Proteomes" id="UP001159363"/>
    </source>
</evidence>
<organism evidence="1 2">
    <name type="scientific">Dryococelus australis</name>
    <dbReference type="NCBI Taxonomy" id="614101"/>
    <lineage>
        <taxon>Eukaryota</taxon>
        <taxon>Metazoa</taxon>
        <taxon>Ecdysozoa</taxon>
        <taxon>Arthropoda</taxon>
        <taxon>Hexapoda</taxon>
        <taxon>Insecta</taxon>
        <taxon>Pterygota</taxon>
        <taxon>Neoptera</taxon>
        <taxon>Polyneoptera</taxon>
        <taxon>Phasmatodea</taxon>
        <taxon>Verophasmatodea</taxon>
        <taxon>Anareolatae</taxon>
        <taxon>Phasmatidae</taxon>
        <taxon>Eurycanthinae</taxon>
        <taxon>Dryococelus</taxon>
    </lineage>
</organism>
<protein>
    <submittedName>
        <fullName evidence="1">Uncharacterized protein</fullName>
    </submittedName>
</protein>
<gene>
    <name evidence="1" type="ORF">PR048_019883</name>
</gene>
<proteinExistence type="predicted"/>
<comment type="caution">
    <text evidence="1">The sequence shown here is derived from an EMBL/GenBank/DDBJ whole genome shotgun (WGS) entry which is preliminary data.</text>
</comment>
<reference evidence="1 2" key="1">
    <citation type="submission" date="2023-02" db="EMBL/GenBank/DDBJ databases">
        <title>LHISI_Scaffold_Assembly.</title>
        <authorList>
            <person name="Stuart O.P."/>
            <person name="Cleave R."/>
            <person name="Magrath M.J.L."/>
            <person name="Mikheyev A.S."/>
        </authorList>
    </citation>
    <scope>NUCLEOTIDE SEQUENCE [LARGE SCALE GENOMIC DNA]</scope>
    <source>
        <strain evidence="1">Daus_M_001</strain>
        <tissue evidence="1">Leg muscle</tissue>
    </source>
</reference>
<keyword evidence="2" id="KW-1185">Reference proteome</keyword>
<evidence type="ECO:0000313" key="1">
    <source>
        <dbReference type="EMBL" id="KAJ8879276.1"/>
    </source>
</evidence>
<name>A0ABQ9H4Y1_9NEOP</name>